<feature type="compositionally biased region" description="Basic and acidic residues" evidence="1">
    <location>
        <begin position="281"/>
        <end position="295"/>
    </location>
</feature>
<reference evidence="2 3" key="1">
    <citation type="submission" date="2024-05" db="EMBL/GenBank/DDBJ databases">
        <title>Culex pipiens pipiens assembly and annotation.</title>
        <authorList>
            <person name="Alout H."/>
            <person name="Durand T."/>
        </authorList>
    </citation>
    <scope>NUCLEOTIDE SEQUENCE [LARGE SCALE GENOMIC DNA]</scope>
    <source>
        <strain evidence="2">HA-2024</strain>
        <tissue evidence="2">Whole body</tissue>
    </source>
</reference>
<protein>
    <submittedName>
        <fullName evidence="2">Uncharacterized protein</fullName>
    </submittedName>
</protein>
<organism evidence="2 3">
    <name type="scientific">Culex pipiens pipiens</name>
    <name type="common">Northern house mosquito</name>
    <dbReference type="NCBI Taxonomy" id="38569"/>
    <lineage>
        <taxon>Eukaryota</taxon>
        <taxon>Metazoa</taxon>
        <taxon>Ecdysozoa</taxon>
        <taxon>Arthropoda</taxon>
        <taxon>Hexapoda</taxon>
        <taxon>Insecta</taxon>
        <taxon>Pterygota</taxon>
        <taxon>Neoptera</taxon>
        <taxon>Endopterygota</taxon>
        <taxon>Diptera</taxon>
        <taxon>Nematocera</taxon>
        <taxon>Culicoidea</taxon>
        <taxon>Culicidae</taxon>
        <taxon>Culicinae</taxon>
        <taxon>Culicini</taxon>
        <taxon>Culex</taxon>
        <taxon>Culex</taxon>
    </lineage>
</organism>
<dbReference type="InterPro" id="IPR053207">
    <property type="entry name" value="Non-NMDA_GluR_Accessory"/>
</dbReference>
<feature type="compositionally biased region" description="Low complexity" evidence="1">
    <location>
        <begin position="417"/>
        <end position="433"/>
    </location>
</feature>
<comment type="caution">
    <text evidence="2">The sequence shown here is derived from an EMBL/GenBank/DDBJ whole genome shotgun (WGS) entry which is preliminary data.</text>
</comment>
<feature type="compositionally biased region" description="Acidic residues" evidence="1">
    <location>
        <begin position="263"/>
        <end position="280"/>
    </location>
</feature>
<gene>
    <name evidence="2" type="ORF">pipiens_018498</name>
</gene>
<feature type="compositionally biased region" description="Basic residues" evidence="1">
    <location>
        <begin position="392"/>
        <end position="401"/>
    </location>
</feature>
<accession>A0ABD1CCF6</accession>
<feature type="compositionally biased region" description="Basic and acidic residues" evidence="1">
    <location>
        <begin position="405"/>
        <end position="416"/>
    </location>
</feature>
<evidence type="ECO:0000313" key="3">
    <source>
        <dbReference type="Proteomes" id="UP001562425"/>
    </source>
</evidence>
<name>A0ABD1CCF6_CULPP</name>
<keyword evidence="3" id="KW-1185">Reference proteome</keyword>
<feature type="region of interest" description="Disordered" evidence="1">
    <location>
        <begin position="1"/>
        <end position="41"/>
    </location>
</feature>
<sequence>MPKYSSGGRGKGKDGSRHGKDNEVIKESSGRRDKSSRSNERRRMVAEFYANDAPKLCDHVSLDRNNHRMRPCTPLESYVSTGSDLKIKFHTMTGTSLFPSSFGIKYEFADTELGGEPYLGQKGEDVPLLCSRVFRKRKGEFQSPRNVFLHGRGGTSNITCLYRFEASVGERVRIDLFNVSFGDSATCTTESDGHTGRAKCTPSEAVPDGRVGELRLYDVPYKDVKIPLGCFCDNTTNPLLEYQHDDNQKIDPVKEWKHKVSQEEDEEAGEPEEEGSDEKDTESGKSAAKEQVDPEKVFQCTVDTDGRAQERAAEAKRFIRNLPVYPMTVKNSGLIIEHLQDLRSAKRFLKKLFVSKPYIYDGVKLMKLEHKPLAECPAAEAQRGGRSGKVQVRGRMKRKSNAKSGSREAKVSEEQSRLLLRPPSTPSLPTTTSSWSNIRRVRTNLTKVFYQHLLDSMVKDIDMYPLHGVYIGKFEVLKKTQLDLVILLLQ</sequence>
<feature type="region of interest" description="Disordered" evidence="1">
    <location>
        <begin position="258"/>
        <end position="295"/>
    </location>
</feature>
<dbReference type="PANTHER" id="PTHR47537">
    <property type="entry name" value="CUBILIN"/>
    <property type="match status" value="1"/>
</dbReference>
<evidence type="ECO:0000313" key="2">
    <source>
        <dbReference type="EMBL" id="KAL1373719.1"/>
    </source>
</evidence>
<dbReference type="AlphaFoldDB" id="A0ABD1CCF6"/>
<dbReference type="EMBL" id="JBEHCU010014057">
    <property type="protein sequence ID" value="KAL1373719.1"/>
    <property type="molecule type" value="Genomic_DNA"/>
</dbReference>
<feature type="compositionally biased region" description="Basic and acidic residues" evidence="1">
    <location>
        <begin position="11"/>
        <end position="41"/>
    </location>
</feature>
<feature type="region of interest" description="Disordered" evidence="1">
    <location>
        <begin position="379"/>
        <end position="433"/>
    </location>
</feature>
<dbReference type="Proteomes" id="UP001562425">
    <property type="component" value="Unassembled WGS sequence"/>
</dbReference>
<evidence type="ECO:0000256" key="1">
    <source>
        <dbReference type="SAM" id="MobiDB-lite"/>
    </source>
</evidence>
<dbReference type="PANTHER" id="PTHR47537:SF8">
    <property type="entry name" value="CUB DOMAIN-CONTAINING PROTEIN"/>
    <property type="match status" value="1"/>
</dbReference>
<proteinExistence type="predicted"/>